<sequence>MKIVKPIAILFIALFLLSLILVDYRALLDPPDKWTRQNIHKLLYCFIDPNSEPAVAEPDTQSVDGEIYQMYRKSLIDSVLYKLSIVDSLLARLEE</sequence>
<proteinExistence type="predicted"/>
<protein>
    <submittedName>
        <fullName evidence="1">Uncharacterized protein</fullName>
    </submittedName>
</protein>
<organism evidence="1">
    <name type="scientific">marine sediment metagenome</name>
    <dbReference type="NCBI Taxonomy" id="412755"/>
    <lineage>
        <taxon>unclassified sequences</taxon>
        <taxon>metagenomes</taxon>
        <taxon>ecological metagenomes</taxon>
    </lineage>
</organism>
<name>A0A0F9DJD3_9ZZZZ</name>
<dbReference type="EMBL" id="LAZR01041382">
    <property type="protein sequence ID" value="KKL12128.1"/>
    <property type="molecule type" value="Genomic_DNA"/>
</dbReference>
<gene>
    <name evidence="1" type="ORF">LCGC14_2538890</name>
</gene>
<accession>A0A0F9DJD3</accession>
<reference evidence="1" key="1">
    <citation type="journal article" date="2015" name="Nature">
        <title>Complex archaea that bridge the gap between prokaryotes and eukaryotes.</title>
        <authorList>
            <person name="Spang A."/>
            <person name="Saw J.H."/>
            <person name="Jorgensen S.L."/>
            <person name="Zaremba-Niedzwiedzka K."/>
            <person name="Martijn J."/>
            <person name="Lind A.E."/>
            <person name="van Eijk R."/>
            <person name="Schleper C."/>
            <person name="Guy L."/>
            <person name="Ettema T.J."/>
        </authorList>
    </citation>
    <scope>NUCLEOTIDE SEQUENCE</scope>
</reference>
<comment type="caution">
    <text evidence="1">The sequence shown here is derived from an EMBL/GenBank/DDBJ whole genome shotgun (WGS) entry which is preliminary data.</text>
</comment>
<dbReference type="AlphaFoldDB" id="A0A0F9DJD3"/>
<evidence type="ECO:0000313" key="1">
    <source>
        <dbReference type="EMBL" id="KKL12128.1"/>
    </source>
</evidence>